<dbReference type="Gene3D" id="3.40.50.2000">
    <property type="entry name" value="Glycogen Phosphorylase B"/>
    <property type="match status" value="1"/>
</dbReference>
<protein>
    <submittedName>
        <fullName evidence="1">Glycosyltransferase involved in cell wall bisynthesis</fullName>
    </submittedName>
</protein>
<dbReference type="AlphaFoldDB" id="A0A1G7ITT5"/>
<dbReference type="Proteomes" id="UP000199321">
    <property type="component" value="Unassembled WGS sequence"/>
</dbReference>
<name>A0A1G7ITT5_9FLAO</name>
<dbReference type="STRING" id="227084.SAMN05421855_10716"/>
<gene>
    <name evidence="1" type="ORF">SAMN05421855_10716</name>
</gene>
<dbReference type="CDD" id="cd03801">
    <property type="entry name" value="GT4_PimA-like"/>
    <property type="match status" value="1"/>
</dbReference>
<dbReference type="SUPFAM" id="SSF53756">
    <property type="entry name" value="UDP-Glycosyltransferase/glycogen phosphorylase"/>
    <property type="match status" value="1"/>
</dbReference>
<dbReference type="RefSeq" id="WP_229792659.1">
    <property type="nucleotide sequence ID" value="NZ_BMWO01000008.1"/>
</dbReference>
<proteinExistence type="predicted"/>
<organism evidence="1 2">
    <name type="scientific">Ulvibacter litoralis</name>
    <dbReference type="NCBI Taxonomy" id="227084"/>
    <lineage>
        <taxon>Bacteria</taxon>
        <taxon>Pseudomonadati</taxon>
        <taxon>Bacteroidota</taxon>
        <taxon>Flavobacteriia</taxon>
        <taxon>Flavobacteriales</taxon>
        <taxon>Flavobacteriaceae</taxon>
        <taxon>Ulvibacter</taxon>
    </lineage>
</organism>
<accession>A0A1G7ITT5</accession>
<evidence type="ECO:0000313" key="2">
    <source>
        <dbReference type="Proteomes" id="UP000199321"/>
    </source>
</evidence>
<dbReference type="GO" id="GO:0016740">
    <property type="term" value="F:transferase activity"/>
    <property type="evidence" value="ECO:0007669"/>
    <property type="project" value="UniProtKB-KW"/>
</dbReference>
<reference evidence="1 2" key="1">
    <citation type="submission" date="2016-10" db="EMBL/GenBank/DDBJ databases">
        <authorList>
            <person name="de Groot N.N."/>
        </authorList>
    </citation>
    <scope>NUCLEOTIDE SEQUENCE [LARGE SCALE GENOMIC DNA]</scope>
    <source>
        <strain evidence="1 2">DSM 16195</strain>
    </source>
</reference>
<dbReference type="EMBL" id="FNBA01000007">
    <property type="protein sequence ID" value="SDF16087.1"/>
    <property type="molecule type" value="Genomic_DNA"/>
</dbReference>
<keyword evidence="2" id="KW-1185">Reference proteome</keyword>
<dbReference type="Pfam" id="PF13692">
    <property type="entry name" value="Glyco_trans_1_4"/>
    <property type="match status" value="1"/>
</dbReference>
<evidence type="ECO:0000313" key="1">
    <source>
        <dbReference type="EMBL" id="SDF16087.1"/>
    </source>
</evidence>
<keyword evidence="1" id="KW-0808">Transferase</keyword>
<sequence>MKPTVLIIGHTFPEPTTTAAGVRMMQLMALFSEANYQLTFASTASTSERSESLQNLGIATEHIELNNTSFDVFIAQLKPTIIVFDRYITEEQFGWRVADQCPNAVRILDTEDLHFLRKARETAVKQNVPVQEANLYTDIAKRELASMLRCDLSLIISEVEMQLVKAIFKMPSELLYYLPFLVENPSEEELKRRPSFEERTDFMTIGNLFHAPNVDAVLQLKKEIWPLLRKQFPKAKLHVYGAYAPQQISELHNEKEGFLIQGWVKNKKEAFQNAKVCLTPLRFGAGLKGKLLDAMFYGTPSVTTHIGAEGMFGTLPFSGIISDTIPEFVAASVELYSQKESWLTAQRNGDALVASRFQKTAFSEAFITTIKQLENELLAHRNANFIGQILQHQSMRSTKYMSKWIEAKNGKENKEGFSGVCFSESSEVRPDYKLPSND</sequence>